<dbReference type="PIRSF" id="PIRSF006281">
    <property type="entry name" value="MdoG"/>
    <property type="match status" value="1"/>
</dbReference>
<dbReference type="InterPro" id="IPR013783">
    <property type="entry name" value="Ig-like_fold"/>
</dbReference>
<evidence type="ECO:0000256" key="3">
    <source>
        <dbReference type="ARBA" id="ARBA00009284"/>
    </source>
</evidence>
<dbReference type="Gene3D" id="2.70.98.10">
    <property type="match status" value="1"/>
</dbReference>
<dbReference type="UniPathway" id="UPA00637"/>
<comment type="subcellular location">
    <subcellularLocation>
        <location evidence="1">Periplasm</location>
    </subcellularLocation>
</comment>
<evidence type="ECO:0000256" key="4">
    <source>
        <dbReference type="ARBA" id="ARBA00022729"/>
    </source>
</evidence>
<accession>A0A0B1ZSN6</accession>
<dbReference type="Pfam" id="PF04349">
    <property type="entry name" value="MdoG"/>
    <property type="match status" value="1"/>
</dbReference>
<comment type="caution">
    <text evidence="8">The sequence shown here is derived from an EMBL/GenBank/DDBJ whole genome shotgun (WGS) entry which is preliminary data.</text>
</comment>
<comment type="pathway">
    <text evidence="2">Glycan metabolism; osmoregulated periplasmic glucan (OPG) biosynthesis.</text>
</comment>
<evidence type="ECO:0000313" key="8">
    <source>
        <dbReference type="EMBL" id="KHK93596.1"/>
    </source>
</evidence>
<dbReference type="InterPro" id="IPR014718">
    <property type="entry name" value="GH-type_carb-bd"/>
</dbReference>
<dbReference type="GO" id="GO:0051274">
    <property type="term" value="P:beta-glucan biosynthetic process"/>
    <property type="evidence" value="ECO:0007669"/>
    <property type="project" value="TreeGrafter"/>
</dbReference>
<dbReference type="AlphaFoldDB" id="A0A0B1ZSN6"/>
<dbReference type="InterPro" id="IPR014756">
    <property type="entry name" value="Ig_E-set"/>
</dbReference>
<feature type="signal peptide" evidence="6">
    <location>
        <begin position="1"/>
        <end position="25"/>
    </location>
</feature>
<comment type="similarity">
    <text evidence="3">Belongs to the OpgD/OpgG family.</text>
</comment>
<keyword evidence="9" id="KW-1185">Reference proteome</keyword>
<evidence type="ECO:0000313" key="9">
    <source>
        <dbReference type="Proteomes" id="UP000031057"/>
    </source>
</evidence>
<evidence type="ECO:0000256" key="5">
    <source>
        <dbReference type="ARBA" id="ARBA00022764"/>
    </source>
</evidence>
<dbReference type="STRING" id="1348853.LK12_00265"/>
<dbReference type="GO" id="GO:0003824">
    <property type="term" value="F:catalytic activity"/>
    <property type="evidence" value="ECO:0007669"/>
    <property type="project" value="InterPro"/>
</dbReference>
<name>A0A0B1ZSN6_9SPHN</name>
<dbReference type="GO" id="GO:0030246">
    <property type="term" value="F:carbohydrate binding"/>
    <property type="evidence" value="ECO:0007669"/>
    <property type="project" value="InterPro"/>
</dbReference>
<dbReference type="Gene3D" id="2.60.40.10">
    <property type="entry name" value="Immunoglobulins"/>
    <property type="match status" value="1"/>
</dbReference>
<dbReference type="PANTHER" id="PTHR30504">
    <property type="entry name" value="GLUCANS BIOSYNTHESIS PROTEIN"/>
    <property type="match status" value="1"/>
</dbReference>
<keyword evidence="4 6" id="KW-0732">Signal</keyword>
<dbReference type="PANTHER" id="PTHR30504:SF3">
    <property type="entry name" value="GLUCANS BIOSYNTHESIS PROTEIN D"/>
    <property type="match status" value="1"/>
</dbReference>
<dbReference type="Proteomes" id="UP000031057">
    <property type="component" value="Unassembled WGS sequence"/>
</dbReference>
<feature type="chain" id="PRO_5002065523" evidence="6">
    <location>
        <begin position="26"/>
        <end position="492"/>
    </location>
</feature>
<dbReference type="SUPFAM" id="SSF74650">
    <property type="entry name" value="Galactose mutarotase-like"/>
    <property type="match status" value="1"/>
</dbReference>
<keyword evidence="5" id="KW-0574">Periplasm</keyword>
<sequence>MTRREASAWLAAAIGMATFPMSLEAASGRFGPPEAFSWEWLVKQARRLAATGYSAPGPARHQATDFDAFGKLAYGPAETVDGTIRLFPAGKGIAPHAVAIHLVANGRARQLIDTRGLFVGNKSVDPAGFRVMAASGASDWLAYLGASYFRAAGSRNQYGLSARGVAIDTGTGNPEEFPVFTSFWIEPLGAAHVRIHALLDGPSLAGAYAFDCRNDAGGVQQDVRASLFLRRDIDRLGIAPATSMYWYDQHDTRADWRPEIHDSDGLSIWSGTGERIWRPLENTPNARVTTFRADRVKGFGLMQRDQVFDHYQDDGAFYDRRPSLWVEPSRDWGAGSVMLYEMPTDTETQDNVVAFWVADAPARRGERRDLAYRLTWTSRDPVDDGNARCVDVFEGPAGRPGDPPVKGARKYVFDFVGSVLAGQGRNAGIDAATDLPDEAVLALAAYPVAGIDARWRVMVDLRPSAAPRPEFRLYLRRGATALSETVIKMIES</sequence>
<dbReference type="SUPFAM" id="SSF81296">
    <property type="entry name" value="E set domains"/>
    <property type="match status" value="1"/>
</dbReference>
<gene>
    <name evidence="8" type="ORF">LK12_00265</name>
</gene>
<organism evidence="8 9">
    <name type="scientific">Novosphingobium malaysiense</name>
    <dbReference type="NCBI Taxonomy" id="1348853"/>
    <lineage>
        <taxon>Bacteria</taxon>
        <taxon>Pseudomonadati</taxon>
        <taxon>Pseudomonadota</taxon>
        <taxon>Alphaproteobacteria</taxon>
        <taxon>Sphingomonadales</taxon>
        <taxon>Sphingomonadaceae</taxon>
        <taxon>Novosphingobium</taxon>
    </lineage>
</organism>
<evidence type="ECO:0000256" key="1">
    <source>
        <dbReference type="ARBA" id="ARBA00004418"/>
    </source>
</evidence>
<evidence type="ECO:0000259" key="7">
    <source>
        <dbReference type="Pfam" id="PF04349"/>
    </source>
</evidence>
<proteinExistence type="inferred from homology"/>
<dbReference type="GO" id="GO:0030288">
    <property type="term" value="C:outer membrane-bounded periplasmic space"/>
    <property type="evidence" value="ECO:0007669"/>
    <property type="project" value="TreeGrafter"/>
</dbReference>
<dbReference type="InterPro" id="IPR007444">
    <property type="entry name" value="Glucan_biosyn_MdoG_C"/>
</dbReference>
<protein>
    <submittedName>
        <fullName evidence="8">Glucan biosynthesis protein D</fullName>
    </submittedName>
</protein>
<dbReference type="InterPro" id="IPR011013">
    <property type="entry name" value="Gal_mutarotase_sf_dom"/>
</dbReference>
<dbReference type="EMBL" id="JTDI01000001">
    <property type="protein sequence ID" value="KHK93596.1"/>
    <property type="molecule type" value="Genomic_DNA"/>
</dbReference>
<reference evidence="8 9" key="1">
    <citation type="submission" date="2014-10" db="EMBL/GenBank/DDBJ databases">
        <title>Genome sequence of Novosphingobium malaysiense MUSC 273(T).</title>
        <authorList>
            <person name="Lee L.-H."/>
        </authorList>
    </citation>
    <scope>NUCLEOTIDE SEQUENCE [LARGE SCALE GENOMIC DNA]</scope>
    <source>
        <strain evidence="8 9">MUSC 273</strain>
    </source>
</reference>
<feature type="domain" description="Glucan biosynthesis periplasmic MdoG C-terminal" evidence="7">
    <location>
        <begin position="36"/>
        <end position="487"/>
    </location>
</feature>
<evidence type="ECO:0000256" key="6">
    <source>
        <dbReference type="SAM" id="SignalP"/>
    </source>
</evidence>
<dbReference type="InterPro" id="IPR014438">
    <property type="entry name" value="Glucan_biosyn_MdoG/MdoD"/>
</dbReference>
<evidence type="ECO:0000256" key="2">
    <source>
        <dbReference type="ARBA" id="ARBA00005001"/>
    </source>
</evidence>